<evidence type="ECO:0000313" key="4">
    <source>
        <dbReference type="Proteomes" id="UP000785679"/>
    </source>
</evidence>
<dbReference type="AlphaFoldDB" id="A0A8J8T845"/>
<reference evidence="3" key="1">
    <citation type="submission" date="2019-06" db="EMBL/GenBank/DDBJ databases">
        <authorList>
            <person name="Zheng W."/>
        </authorList>
    </citation>
    <scope>NUCLEOTIDE SEQUENCE</scope>
    <source>
        <strain evidence="3">QDHG01</strain>
    </source>
</reference>
<dbReference type="Proteomes" id="UP000785679">
    <property type="component" value="Unassembled WGS sequence"/>
</dbReference>
<dbReference type="Pfam" id="PF00249">
    <property type="entry name" value="Myb_DNA-binding"/>
    <property type="match status" value="1"/>
</dbReference>
<accession>A0A8J8T845</accession>
<dbReference type="CDD" id="cd00167">
    <property type="entry name" value="SANT"/>
    <property type="match status" value="1"/>
</dbReference>
<proteinExistence type="predicted"/>
<dbReference type="SUPFAM" id="SSF46689">
    <property type="entry name" value="Homeodomain-like"/>
    <property type="match status" value="1"/>
</dbReference>
<feature type="region of interest" description="Disordered" evidence="1">
    <location>
        <begin position="150"/>
        <end position="195"/>
    </location>
</feature>
<name>A0A8J8T845_HALGN</name>
<dbReference type="PROSITE" id="PS50090">
    <property type="entry name" value="MYB_LIKE"/>
    <property type="match status" value="1"/>
</dbReference>
<feature type="domain" description="Myb-like" evidence="2">
    <location>
        <begin position="187"/>
        <end position="240"/>
    </location>
</feature>
<gene>
    <name evidence="3" type="ORF">FGO68_gene11228</name>
</gene>
<organism evidence="3 4">
    <name type="scientific">Halteria grandinella</name>
    <dbReference type="NCBI Taxonomy" id="5974"/>
    <lineage>
        <taxon>Eukaryota</taxon>
        <taxon>Sar</taxon>
        <taxon>Alveolata</taxon>
        <taxon>Ciliophora</taxon>
        <taxon>Intramacronucleata</taxon>
        <taxon>Spirotrichea</taxon>
        <taxon>Stichotrichia</taxon>
        <taxon>Sporadotrichida</taxon>
        <taxon>Halteriidae</taxon>
        <taxon>Halteria</taxon>
    </lineage>
</organism>
<sequence length="275" mass="31114">MSIALEVKILSSYQSLKISYLKPDSAPQLLLKSLIMERLYQQQQQQIHINQQQQSQLQQYQQQQPMGAVQYQLAGGALQSFAPQGPTYSPQQQQQQMIFANQSAQAYAQQQQQQQLHQQRLVEMQMNYQQQLQQQMDNAAGQHQERLVRRRDSDPMFSMDEDGGDGLMENVGGNDGGGGGDGGKRKKKKEDKVPFTPEEDSCMLTLVQIHGVKKWGLIADLINQSGVNNDVRTAKICRERPGQGEQLVKQMKALAERVIEMAQSFRPLDQQEAVV</sequence>
<dbReference type="InterPro" id="IPR001005">
    <property type="entry name" value="SANT/Myb"/>
</dbReference>
<evidence type="ECO:0000259" key="2">
    <source>
        <dbReference type="PROSITE" id="PS50090"/>
    </source>
</evidence>
<evidence type="ECO:0000313" key="3">
    <source>
        <dbReference type="EMBL" id="TNV85864.1"/>
    </source>
</evidence>
<protein>
    <recommendedName>
        <fullName evidence="2">Myb-like domain-containing protein</fullName>
    </recommendedName>
</protein>
<dbReference type="EMBL" id="RRYP01001500">
    <property type="protein sequence ID" value="TNV85864.1"/>
    <property type="molecule type" value="Genomic_DNA"/>
</dbReference>
<comment type="caution">
    <text evidence="3">The sequence shown here is derived from an EMBL/GenBank/DDBJ whole genome shotgun (WGS) entry which is preliminary data.</text>
</comment>
<dbReference type="InterPro" id="IPR009057">
    <property type="entry name" value="Homeodomain-like_sf"/>
</dbReference>
<keyword evidence="4" id="KW-1185">Reference proteome</keyword>
<dbReference type="Gene3D" id="1.10.10.60">
    <property type="entry name" value="Homeodomain-like"/>
    <property type="match status" value="1"/>
</dbReference>
<evidence type="ECO:0000256" key="1">
    <source>
        <dbReference type="SAM" id="MobiDB-lite"/>
    </source>
</evidence>